<protein>
    <submittedName>
        <fullName evidence="2">Uncharacterized protein</fullName>
    </submittedName>
</protein>
<sequence>MSASVPIASPDGERQTFSPGMKARASGRRHWREYRSKKIYAALQDLQGPRTVILCHGTDGGSQYFATRFGISIREELLAISSTPHLVVVPMWVL</sequence>
<evidence type="ECO:0000256" key="1">
    <source>
        <dbReference type="SAM" id="MobiDB-lite"/>
    </source>
</evidence>
<comment type="caution">
    <text evidence="2">The sequence shown here is derived from an EMBL/GenBank/DDBJ whole genome shotgun (WGS) entry which is preliminary data.</text>
</comment>
<dbReference type="Proteomes" id="UP000528322">
    <property type="component" value="Unassembled WGS sequence"/>
</dbReference>
<accession>A0A7W7Y5H6</accession>
<feature type="region of interest" description="Disordered" evidence="1">
    <location>
        <begin position="1"/>
        <end position="29"/>
    </location>
</feature>
<proteinExistence type="predicted"/>
<dbReference type="AlphaFoldDB" id="A0A7W7Y5H6"/>
<name>A0A7W7Y5H6_9BACT</name>
<dbReference type="EMBL" id="JACHID010000011">
    <property type="protein sequence ID" value="MBB5022448.1"/>
    <property type="molecule type" value="Genomic_DNA"/>
</dbReference>
<dbReference type="RefSeq" id="WP_221270478.1">
    <property type="nucleotide sequence ID" value="NZ_JACHID010000011.1"/>
</dbReference>
<evidence type="ECO:0000313" key="3">
    <source>
        <dbReference type="Proteomes" id="UP000528322"/>
    </source>
</evidence>
<keyword evidence="3" id="KW-1185">Reference proteome</keyword>
<gene>
    <name evidence="2" type="ORF">HNR37_001785</name>
</gene>
<reference evidence="2 3" key="1">
    <citation type="submission" date="2020-08" db="EMBL/GenBank/DDBJ databases">
        <title>Genomic Encyclopedia of Type Strains, Phase IV (KMG-IV): sequencing the most valuable type-strain genomes for metagenomic binning, comparative biology and taxonomic classification.</title>
        <authorList>
            <person name="Goeker M."/>
        </authorList>
    </citation>
    <scope>NUCLEOTIDE SEQUENCE [LARGE SCALE GENOMIC DNA]</scope>
    <source>
        <strain evidence="2 3">DSM 22071</strain>
    </source>
</reference>
<evidence type="ECO:0000313" key="2">
    <source>
        <dbReference type="EMBL" id="MBB5022448.1"/>
    </source>
</evidence>
<organism evidence="2 3">
    <name type="scientific">Desulfurispira natronophila</name>
    <dbReference type="NCBI Taxonomy" id="682562"/>
    <lineage>
        <taxon>Bacteria</taxon>
        <taxon>Pseudomonadati</taxon>
        <taxon>Chrysiogenota</taxon>
        <taxon>Chrysiogenia</taxon>
        <taxon>Chrysiogenales</taxon>
        <taxon>Chrysiogenaceae</taxon>
        <taxon>Desulfurispira</taxon>
    </lineage>
</organism>